<keyword evidence="3" id="KW-1185">Reference proteome</keyword>
<organism evidence="2 3">
    <name type="scientific">Gordonia rhizosphera NBRC 16068</name>
    <dbReference type="NCBI Taxonomy" id="1108045"/>
    <lineage>
        <taxon>Bacteria</taxon>
        <taxon>Bacillati</taxon>
        <taxon>Actinomycetota</taxon>
        <taxon>Actinomycetes</taxon>
        <taxon>Mycobacteriales</taxon>
        <taxon>Gordoniaceae</taxon>
        <taxon>Gordonia</taxon>
    </lineage>
</organism>
<proteinExistence type="predicted"/>
<dbReference type="InterPro" id="IPR053140">
    <property type="entry name" value="GDSL_Rv0518-like"/>
</dbReference>
<dbReference type="CDD" id="cd01832">
    <property type="entry name" value="SGNH_hydrolase_like_1"/>
    <property type="match status" value="1"/>
</dbReference>
<dbReference type="PANTHER" id="PTHR43784">
    <property type="entry name" value="GDSL-LIKE LIPASE/ACYLHYDROLASE, PUTATIVE (AFU_ORTHOLOGUE AFUA_2G00820)-RELATED"/>
    <property type="match status" value="1"/>
</dbReference>
<comment type="caution">
    <text evidence="2">The sequence shown here is derived from an EMBL/GenBank/DDBJ whole genome shotgun (WGS) entry which is preliminary data.</text>
</comment>
<dbReference type="InterPro" id="IPR036514">
    <property type="entry name" value="SGNH_hydro_sf"/>
</dbReference>
<dbReference type="SUPFAM" id="SSF52266">
    <property type="entry name" value="SGNH hydrolase"/>
    <property type="match status" value="1"/>
</dbReference>
<dbReference type="STRING" id="1108045.GORHZ_245_00160"/>
<name>K6VC39_9ACTN</name>
<dbReference type="InterPro" id="IPR013830">
    <property type="entry name" value="SGNH_hydro"/>
</dbReference>
<evidence type="ECO:0000313" key="2">
    <source>
        <dbReference type="EMBL" id="GAB93778.1"/>
    </source>
</evidence>
<dbReference type="OrthoDB" id="3474033at2"/>
<dbReference type="eggNOG" id="COG2755">
    <property type="taxonomic scope" value="Bacteria"/>
</dbReference>
<dbReference type="Gene3D" id="3.40.50.1110">
    <property type="entry name" value="SGNH hydrolase"/>
    <property type="match status" value="1"/>
</dbReference>
<gene>
    <name evidence="2" type="ORF">GORHZ_245_00160</name>
</gene>
<dbReference type="Proteomes" id="UP000008363">
    <property type="component" value="Unassembled WGS sequence"/>
</dbReference>
<dbReference type="RefSeq" id="WP_006339345.1">
    <property type="nucleotide sequence ID" value="NZ_BAHC01000245.1"/>
</dbReference>
<evidence type="ECO:0000259" key="1">
    <source>
        <dbReference type="Pfam" id="PF13472"/>
    </source>
</evidence>
<protein>
    <recommendedName>
        <fullName evidence="1">SGNH hydrolase-type esterase domain-containing protein</fullName>
    </recommendedName>
</protein>
<dbReference type="PANTHER" id="PTHR43784:SF2">
    <property type="entry name" value="GDSL-LIKE LIPASE_ACYLHYDROLASE, PUTATIVE (AFU_ORTHOLOGUE AFUA_2G00820)-RELATED"/>
    <property type="match status" value="1"/>
</dbReference>
<dbReference type="AlphaFoldDB" id="K6VC39"/>
<accession>K6VC39</accession>
<sequence length="232" mass="25003">MTINDIAPIYSESDDPLVLSPATARQLLADTGWRRYAVIGDSIAAGVGDPWPGYADISWADRVADALGSRPDFAYLNTGRIGATILDVETEQLGSVLDFRPDLVHISCGGNDLFLHGADPRDVEDDLDTLCSMVATTGATLSMFTLADVFVDEFRSLRPQFVEFADIVRRVAARYDAVLTEFWDHPARLRGNWLSSDHIHLTMAGQAVVASEVTRSLAGYGAVADAGIVGTA</sequence>
<dbReference type="EMBL" id="BAHC01000245">
    <property type="protein sequence ID" value="GAB93778.1"/>
    <property type="molecule type" value="Genomic_DNA"/>
</dbReference>
<dbReference type="Pfam" id="PF13472">
    <property type="entry name" value="Lipase_GDSL_2"/>
    <property type="match status" value="1"/>
</dbReference>
<feature type="domain" description="SGNH hydrolase-type esterase" evidence="1">
    <location>
        <begin position="38"/>
        <end position="207"/>
    </location>
</feature>
<evidence type="ECO:0000313" key="3">
    <source>
        <dbReference type="Proteomes" id="UP000008363"/>
    </source>
</evidence>
<reference evidence="2 3" key="1">
    <citation type="submission" date="2012-08" db="EMBL/GenBank/DDBJ databases">
        <title>Whole genome shotgun sequence of Gordonia rhizosphera NBRC 16068.</title>
        <authorList>
            <person name="Takarada H."/>
            <person name="Isaki S."/>
            <person name="Hosoyama A."/>
            <person name="Tsuchikane K."/>
            <person name="Katsumata H."/>
            <person name="Baba S."/>
            <person name="Ohji S."/>
            <person name="Yamazaki S."/>
            <person name="Fujita N."/>
        </authorList>
    </citation>
    <scope>NUCLEOTIDE SEQUENCE [LARGE SCALE GENOMIC DNA]</scope>
    <source>
        <strain evidence="2 3">NBRC 16068</strain>
    </source>
</reference>